<dbReference type="InterPro" id="IPR040841">
    <property type="entry name" value="Luciferase_dom"/>
</dbReference>
<dbReference type="InterPro" id="IPR048273">
    <property type="entry name" value="Luciferase"/>
</dbReference>
<proteinExistence type="predicted"/>
<dbReference type="Pfam" id="PF17648">
    <property type="entry name" value="Luciferase"/>
    <property type="match status" value="1"/>
</dbReference>
<evidence type="ECO:0000313" key="3">
    <source>
        <dbReference type="Proteomes" id="UP000030752"/>
    </source>
</evidence>
<dbReference type="PANTHER" id="PTHR38695">
    <property type="entry name" value="AMINO ACID PERMEASE_ SLC12A DOMAIN-CONTAINING PROTEIN"/>
    <property type="match status" value="1"/>
</dbReference>
<organism evidence="2 3">
    <name type="scientific">Cyphellophora europaea (strain CBS 101466)</name>
    <name type="common">Phialophora europaea</name>
    <dbReference type="NCBI Taxonomy" id="1220924"/>
    <lineage>
        <taxon>Eukaryota</taxon>
        <taxon>Fungi</taxon>
        <taxon>Dikarya</taxon>
        <taxon>Ascomycota</taxon>
        <taxon>Pezizomycotina</taxon>
        <taxon>Eurotiomycetes</taxon>
        <taxon>Chaetothyriomycetidae</taxon>
        <taxon>Chaetothyriales</taxon>
        <taxon>Cyphellophoraceae</taxon>
        <taxon>Cyphellophora</taxon>
    </lineage>
</organism>
<reference evidence="2 3" key="1">
    <citation type="submission" date="2013-03" db="EMBL/GenBank/DDBJ databases">
        <title>The Genome Sequence of Phialophora europaea CBS 101466.</title>
        <authorList>
            <consortium name="The Broad Institute Genomics Platform"/>
            <person name="Cuomo C."/>
            <person name="de Hoog S."/>
            <person name="Gorbushina A."/>
            <person name="Walker B."/>
            <person name="Young S.K."/>
            <person name="Zeng Q."/>
            <person name="Gargeya S."/>
            <person name="Fitzgerald M."/>
            <person name="Haas B."/>
            <person name="Abouelleil A."/>
            <person name="Allen A.W."/>
            <person name="Alvarado L."/>
            <person name="Arachchi H.M."/>
            <person name="Berlin A.M."/>
            <person name="Chapman S.B."/>
            <person name="Gainer-Dewar J."/>
            <person name="Goldberg J."/>
            <person name="Griggs A."/>
            <person name="Gujja S."/>
            <person name="Hansen M."/>
            <person name="Howarth C."/>
            <person name="Imamovic A."/>
            <person name="Ireland A."/>
            <person name="Larimer J."/>
            <person name="McCowan C."/>
            <person name="Murphy C."/>
            <person name="Pearson M."/>
            <person name="Poon T.W."/>
            <person name="Priest M."/>
            <person name="Roberts A."/>
            <person name="Saif S."/>
            <person name="Shea T."/>
            <person name="Sisk P."/>
            <person name="Sykes S."/>
            <person name="Wortman J."/>
            <person name="Nusbaum C."/>
            <person name="Birren B."/>
        </authorList>
    </citation>
    <scope>NUCLEOTIDE SEQUENCE [LARGE SCALE GENOMIC DNA]</scope>
    <source>
        <strain evidence="2 3">CBS 101466</strain>
    </source>
</reference>
<protein>
    <recommendedName>
        <fullName evidence="1">Luciferase domain-containing protein</fullName>
    </recommendedName>
</protein>
<accession>W2SAI5</accession>
<dbReference type="EMBL" id="KB822712">
    <property type="protein sequence ID" value="ETN45712.1"/>
    <property type="molecule type" value="Genomic_DNA"/>
</dbReference>
<evidence type="ECO:0000259" key="1">
    <source>
        <dbReference type="Pfam" id="PF17648"/>
    </source>
</evidence>
<dbReference type="Proteomes" id="UP000030752">
    <property type="component" value="Unassembled WGS sequence"/>
</dbReference>
<evidence type="ECO:0000313" key="2">
    <source>
        <dbReference type="EMBL" id="ETN45712.1"/>
    </source>
</evidence>
<name>W2SAI5_CYPE1</name>
<dbReference type="InParanoid" id="W2SAI5"/>
<keyword evidence="3" id="KW-1185">Reference proteome</keyword>
<feature type="domain" description="Luciferase" evidence="1">
    <location>
        <begin position="191"/>
        <end position="265"/>
    </location>
</feature>
<dbReference type="PANTHER" id="PTHR38695:SF1">
    <property type="entry name" value="AMINO ACID PERMEASE_ SLC12A DOMAIN-CONTAINING PROTEIN"/>
    <property type="match status" value="1"/>
</dbReference>
<dbReference type="RefSeq" id="XP_008712440.1">
    <property type="nucleotide sequence ID" value="XM_008714218.1"/>
</dbReference>
<dbReference type="STRING" id="1220924.W2SAI5"/>
<dbReference type="eggNOG" id="ENOG502SPCX">
    <property type="taxonomic scope" value="Eukaryota"/>
</dbReference>
<dbReference type="VEuPathDB" id="FungiDB:HMPREF1541_09545"/>
<gene>
    <name evidence="2" type="ORF">HMPREF1541_09545</name>
</gene>
<sequence length="277" mass="30385">MSQPLSTLHSTLSPHLNHLLTRIKAQPLLATVLAGLTTATLLAAINDYRAFLALGPGGLPYNPIGWLVNLLVLRPLSLSKRDRLFIADYLPASAATEYIRSLPSRSGERAHTGGIVPHRQLSQLAPESMAAPLQQMLRDFLDAQDGPLKGKLVMRKSHYERHNDALYVSDALLAEPATQTKVPRTARVAKGEAAHVHGDRSLHLYLHPADAAAVVEKGWGERHRLSRTWPWWLGGGTDKLGLGHTWIMLYGPRDGGELEVVKGVVGEGLRWMVGERV</sequence>
<dbReference type="OrthoDB" id="5358398at2759"/>
<dbReference type="HOGENOM" id="CLU_063954_1_0_1"/>
<dbReference type="AlphaFoldDB" id="W2SAI5"/>
<dbReference type="GeneID" id="19976884"/>